<gene>
    <name evidence="1" type="ORF">Rhow_008041</name>
</gene>
<dbReference type="Proteomes" id="UP000287519">
    <property type="component" value="Unassembled WGS sequence"/>
</dbReference>
<reference evidence="1 2" key="1">
    <citation type="submission" date="2018-11" db="EMBL/GenBank/DDBJ databases">
        <title>Microbial catabolism of amino acid.</title>
        <authorList>
            <person name="Hibi M."/>
            <person name="Ogawa J."/>
        </authorList>
    </citation>
    <scope>NUCLEOTIDE SEQUENCE [LARGE SCALE GENOMIC DNA]</scope>
    <source>
        <strain evidence="1 2">C31-06</strain>
    </source>
</reference>
<evidence type="ECO:0000313" key="2">
    <source>
        <dbReference type="Proteomes" id="UP000287519"/>
    </source>
</evidence>
<name>A0A402CJG1_RHOWR</name>
<organism evidence="1 2">
    <name type="scientific">Rhodococcus wratislaviensis</name>
    <name type="common">Tsukamurella wratislaviensis</name>
    <dbReference type="NCBI Taxonomy" id="44752"/>
    <lineage>
        <taxon>Bacteria</taxon>
        <taxon>Bacillati</taxon>
        <taxon>Actinomycetota</taxon>
        <taxon>Actinomycetes</taxon>
        <taxon>Mycobacteriales</taxon>
        <taxon>Nocardiaceae</taxon>
        <taxon>Rhodococcus</taxon>
    </lineage>
</organism>
<comment type="caution">
    <text evidence="1">The sequence shown here is derived from an EMBL/GenBank/DDBJ whole genome shotgun (WGS) entry which is preliminary data.</text>
</comment>
<dbReference type="AlphaFoldDB" id="A0A402CJG1"/>
<evidence type="ECO:0000313" key="1">
    <source>
        <dbReference type="EMBL" id="GCE43743.1"/>
    </source>
</evidence>
<protein>
    <submittedName>
        <fullName evidence="1">Uncharacterized protein</fullName>
    </submittedName>
</protein>
<dbReference type="EMBL" id="BHYM01000080">
    <property type="protein sequence ID" value="GCE43743.1"/>
    <property type="molecule type" value="Genomic_DNA"/>
</dbReference>
<proteinExistence type="predicted"/>
<keyword evidence="2" id="KW-1185">Reference proteome</keyword>
<accession>A0A402CJG1</accession>
<sequence length="61" mass="6818">MLHRGGRLVWRGEFTHVLDIYTGSRVLAVRATESGPAVSPQDVSRRTVFAARLEIRACLHT</sequence>